<protein>
    <submittedName>
        <fullName evidence="2">Hydrolase</fullName>
    </submittedName>
</protein>
<dbReference type="EMBL" id="QVTD01000003">
    <property type="protein sequence ID" value="RFU65337.1"/>
    <property type="molecule type" value="Genomic_DNA"/>
</dbReference>
<dbReference type="GO" id="GO:0006629">
    <property type="term" value="P:lipid metabolic process"/>
    <property type="evidence" value="ECO:0007669"/>
    <property type="project" value="InterPro"/>
</dbReference>
<accession>A0A372LGD0</accession>
<dbReference type="InterPro" id="IPR036514">
    <property type="entry name" value="SGNH_hydro_sf"/>
</dbReference>
<dbReference type="PROSITE" id="PS01098">
    <property type="entry name" value="LIPASE_GDSL_SER"/>
    <property type="match status" value="1"/>
</dbReference>
<dbReference type="InterPro" id="IPR051532">
    <property type="entry name" value="Ester_Hydrolysis_Enzymes"/>
</dbReference>
<gene>
    <name evidence="2" type="ORF">D0466_05410</name>
</gene>
<dbReference type="Proteomes" id="UP000262939">
    <property type="component" value="Unassembled WGS sequence"/>
</dbReference>
<dbReference type="InterPro" id="IPR008265">
    <property type="entry name" value="Lipase_GDSL_AS"/>
</dbReference>
<keyword evidence="3" id="KW-1185">Reference proteome</keyword>
<name>A0A372LGD0_9BACI</name>
<comment type="caution">
    <text evidence="2">The sequence shown here is derived from an EMBL/GenBank/DDBJ whole genome shotgun (WGS) entry which is preliminary data.</text>
</comment>
<keyword evidence="2" id="KW-0378">Hydrolase</keyword>
<dbReference type="PANTHER" id="PTHR30383:SF5">
    <property type="entry name" value="SGNH HYDROLASE-TYPE ESTERASE DOMAIN-CONTAINING PROTEIN"/>
    <property type="match status" value="1"/>
</dbReference>
<dbReference type="Pfam" id="PF13472">
    <property type="entry name" value="Lipase_GDSL_2"/>
    <property type="match status" value="1"/>
</dbReference>
<dbReference type="PANTHER" id="PTHR30383">
    <property type="entry name" value="THIOESTERASE 1/PROTEASE 1/LYSOPHOSPHOLIPASE L1"/>
    <property type="match status" value="1"/>
</dbReference>
<evidence type="ECO:0000313" key="3">
    <source>
        <dbReference type="Proteomes" id="UP000262939"/>
    </source>
</evidence>
<dbReference type="OrthoDB" id="9794725at2"/>
<dbReference type="CDD" id="cd01834">
    <property type="entry name" value="SGNH_hydrolase_like_2"/>
    <property type="match status" value="1"/>
</dbReference>
<evidence type="ECO:0000259" key="1">
    <source>
        <dbReference type="Pfam" id="PF13472"/>
    </source>
</evidence>
<dbReference type="GO" id="GO:0004622">
    <property type="term" value="F:phosphatidylcholine lysophospholipase activity"/>
    <property type="evidence" value="ECO:0007669"/>
    <property type="project" value="TreeGrafter"/>
</dbReference>
<sequence>MKILFIGDSITDAGRRDDPEGFGYGYVRMIRDHYMLEEPAAYPNIVNKGIAGNRITDLEARWQKDVLDENPDVISISIGINDVWRQLDQPQIEQVYPLQYASVFRSLLSQAAIHTKAQIVLMEPTILEENHESEGNKRLLPYVEIVKNMAVQYNAALVPEHSVFIEALKRKSGFSLTTDGVHLSSTGHLLMAKTWMKHAGVFP</sequence>
<dbReference type="AlphaFoldDB" id="A0A372LGD0"/>
<organism evidence="2 3">
    <name type="scientific">Peribacillus glennii</name>
    <dbReference type="NCBI Taxonomy" id="2303991"/>
    <lineage>
        <taxon>Bacteria</taxon>
        <taxon>Bacillati</taxon>
        <taxon>Bacillota</taxon>
        <taxon>Bacilli</taxon>
        <taxon>Bacillales</taxon>
        <taxon>Bacillaceae</taxon>
        <taxon>Peribacillus</taxon>
    </lineage>
</organism>
<reference evidence="2 3" key="1">
    <citation type="submission" date="2018-08" db="EMBL/GenBank/DDBJ databases">
        <title>Bacillus chawlae sp. nov., Bacillus glennii sp. nov., and Bacillus saganii sp. nov. Isolated from the Vehicle Assembly Building at Kennedy Space Center where the Viking Spacecraft were Assembled.</title>
        <authorList>
            <person name="Seuylemezian A."/>
            <person name="Vaishampayan P."/>
        </authorList>
    </citation>
    <scope>NUCLEOTIDE SEQUENCE [LARGE SCALE GENOMIC DNA]</scope>
    <source>
        <strain evidence="2 3">V44-8</strain>
    </source>
</reference>
<dbReference type="Gene3D" id="3.40.50.1110">
    <property type="entry name" value="SGNH hydrolase"/>
    <property type="match status" value="1"/>
</dbReference>
<evidence type="ECO:0000313" key="2">
    <source>
        <dbReference type="EMBL" id="RFU65337.1"/>
    </source>
</evidence>
<proteinExistence type="predicted"/>
<dbReference type="InterPro" id="IPR013830">
    <property type="entry name" value="SGNH_hydro"/>
</dbReference>
<dbReference type="SUPFAM" id="SSF52266">
    <property type="entry name" value="SGNH hydrolase"/>
    <property type="match status" value="1"/>
</dbReference>
<dbReference type="RefSeq" id="WP_117321512.1">
    <property type="nucleotide sequence ID" value="NZ_QVTD01000003.1"/>
</dbReference>
<feature type="domain" description="SGNH hydrolase-type esterase" evidence="1">
    <location>
        <begin position="5"/>
        <end position="188"/>
    </location>
</feature>